<reference evidence="2 3" key="1">
    <citation type="submission" date="2018-08" db="EMBL/GenBank/DDBJ databases">
        <title>Streptomyces NEAU-D10 sp. nov., a novel Actinomycete isolated from soil.</title>
        <authorList>
            <person name="Jin L."/>
        </authorList>
    </citation>
    <scope>NUCLEOTIDE SEQUENCE [LARGE SCALE GENOMIC DNA]</scope>
    <source>
        <strain evidence="2 3">NEAU-D10</strain>
    </source>
</reference>
<evidence type="ECO:0000313" key="2">
    <source>
        <dbReference type="EMBL" id="REK85252.1"/>
    </source>
</evidence>
<feature type="region of interest" description="Disordered" evidence="1">
    <location>
        <begin position="43"/>
        <end position="70"/>
    </location>
</feature>
<dbReference type="RefSeq" id="WP_128511797.1">
    <property type="nucleotide sequence ID" value="NZ_QUAC01000449.1"/>
</dbReference>
<proteinExistence type="predicted"/>
<name>A0A371PRZ8_STRIH</name>
<gene>
    <name evidence="2" type="ORF">DY245_38840</name>
</gene>
<evidence type="ECO:0000313" key="3">
    <source>
        <dbReference type="Proteomes" id="UP000262477"/>
    </source>
</evidence>
<feature type="compositionally biased region" description="Basic and acidic residues" evidence="1">
    <location>
        <begin position="43"/>
        <end position="54"/>
    </location>
</feature>
<keyword evidence="3" id="KW-1185">Reference proteome</keyword>
<organism evidence="2 3">
    <name type="scientific">Streptomyces inhibens</name>
    <dbReference type="NCBI Taxonomy" id="2293571"/>
    <lineage>
        <taxon>Bacteria</taxon>
        <taxon>Bacillati</taxon>
        <taxon>Actinomycetota</taxon>
        <taxon>Actinomycetes</taxon>
        <taxon>Kitasatosporales</taxon>
        <taxon>Streptomycetaceae</taxon>
        <taxon>Streptomyces</taxon>
    </lineage>
</organism>
<protein>
    <submittedName>
        <fullName evidence="2">Uncharacterized protein</fullName>
    </submittedName>
</protein>
<accession>A0A371PRZ8</accession>
<comment type="caution">
    <text evidence="2">The sequence shown here is derived from an EMBL/GenBank/DDBJ whole genome shotgun (WGS) entry which is preliminary data.</text>
</comment>
<evidence type="ECO:0000256" key="1">
    <source>
        <dbReference type="SAM" id="MobiDB-lite"/>
    </source>
</evidence>
<dbReference type="Proteomes" id="UP000262477">
    <property type="component" value="Unassembled WGS sequence"/>
</dbReference>
<dbReference type="AlphaFoldDB" id="A0A371PRZ8"/>
<dbReference type="OrthoDB" id="508445at2"/>
<sequence>MSYLTTARLCETGVRLLGHLDRGQGARPFHEPISDAHRYREWDKTDGSRTDRRATGAAGAGGDAWEPLPGYWDDFVSHIGPGVSE</sequence>
<dbReference type="EMBL" id="QUAC01000449">
    <property type="protein sequence ID" value="REK85252.1"/>
    <property type="molecule type" value="Genomic_DNA"/>
</dbReference>